<dbReference type="InterPro" id="IPR019012">
    <property type="entry name" value="RNA_cap_Gua-N2-MeTrfase"/>
</dbReference>
<dbReference type="GO" id="GO:0008168">
    <property type="term" value="F:methyltransferase activity"/>
    <property type="evidence" value="ECO:0007669"/>
    <property type="project" value="UniProtKB-KW"/>
</dbReference>
<evidence type="ECO:0000256" key="11">
    <source>
        <dbReference type="ARBA" id="ARBA00023163"/>
    </source>
</evidence>
<comment type="catalytic activity">
    <reaction evidence="16">
        <text>a 5'-end (N(2),N(7)-dimethyl 5'-triphosphoguanosine)-ribonucleoside in snRNA + S-adenosyl-L-methionine = a 5'-end (N(2),N(2),N(7)-trimethyl 5'-triphosphoguanosine)-ribonucleoside in snRNA + S-adenosyl-L-homocysteine + H(+)</text>
        <dbReference type="Rhea" id="RHEA:78479"/>
        <dbReference type="Rhea" id="RHEA-COMP:19087"/>
        <dbReference type="Rhea" id="RHEA-COMP:19089"/>
        <dbReference type="ChEBI" id="CHEBI:15378"/>
        <dbReference type="ChEBI" id="CHEBI:57856"/>
        <dbReference type="ChEBI" id="CHEBI:59789"/>
        <dbReference type="ChEBI" id="CHEBI:167623"/>
        <dbReference type="ChEBI" id="CHEBI:172880"/>
    </reaction>
    <physiologicalReaction direction="left-to-right" evidence="16">
        <dbReference type="Rhea" id="RHEA:78480"/>
    </physiologicalReaction>
</comment>
<keyword evidence="8" id="KW-0808">Transferase</keyword>
<evidence type="ECO:0000256" key="12">
    <source>
        <dbReference type="ARBA" id="ARBA00023242"/>
    </source>
</evidence>
<evidence type="ECO:0000256" key="4">
    <source>
        <dbReference type="ARBA" id="ARBA00018517"/>
    </source>
</evidence>
<keyword evidence="7" id="KW-0489">Methyltransferase</keyword>
<keyword evidence="6" id="KW-0597">Phosphoprotein</keyword>
<keyword evidence="5" id="KW-0963">Cytoplasm</keyword>
<evidence type="ECO:0000313" key="24">
    <source>
        <dbReference type="EMBL" id="CAL4969915.1"/>
    </source>
</evidence>
<evidence type="ECO:0000256" key="10">
    <source>
        <dbReference type="ARBA" id="ARBA00023015"/>
    </source>
</evidence>
<evidence type="ECO:0000256" key="8">
    <source>
        <dbReference type="ARBA" id="ARBA00022679"/>
    </source>
</evidence>
<dbReference type="GO" id="GO:0005730">
    <property type="term" value="C:nucleolus"/>
    <property type="evidence" value="ECO:0007669"/>
    <property type="project" value="UniProtKB-SubCell"/>
</dbReference>
<name>A0ABC9A267_9POAL</name>
<dbReference type="PANTHER" id="PTHR14741:SF41">
    <property type="entry name" value="TRIMETHYLGUANOSINE SYNTHASE"/>
    <property type="match status" value="1"/>
</dbReference>
<evidence type="ECO:0000256" key="7">
    <source>
        <dbReference type="ARBA" id="ARBA00022603"/>
    </source>
</evidence>
<keyword evidence="9" id="KW-0949">S-adenosyl-L-methionine</keyword>
<evidence type="ECO:0000256" key="21">
    <source>
        <dbReference type="ARBA" id="ARBA00079339"/>
    </source>
</evidence>
<dbReference type="FunFam" id="3.40.50.150:FF:000066">
    <property type="entry name" value="Trimethylguanosine synthase 1"/>
    <property type="match status" value="1"/>
</dbReference>
<evidence type="ECO:0000256" key="15">
    <source>
        <dbReference type="ARBA" id="ARBA00048740"/>
    </source>
</evidence>
<evidence type="ECO:0000256" key="9">
    <source>
        <dbReference type="ARBA" id="ARBA00022691"/>
    </source>
</evidence>
<dbReference type="Pfam" id="PF09445">
    <property type="entry name" value="Methyltransf_15"/>
    <property type="match status" value="1"/>
</dbReference>
<comment type="similarity">
    <text evidence="13">Belongs to the methyltransferase superfamily. Trimethylguanosine synthase family.</text>
</comment>
<evidence type="ECO:0000313" key="25">
    <source>
        <dbReference type="Proteomes" id="UP001497457"/>
    </source>
</evidence>
<evidence type="ECO:0000256" key="13">
    <source>
        <dbReference type="ARBA" id="ARBA00025783"/>
    </source>
</evidence>
<evidence type="ECO:0000256" key="5">
    <source>
        <dbReference type="ARBA" id="ARBA00022490"/>
    </source>
</evidence>
<comment type="function">
    <text evidence="19">Catalyzes the 2 serial methylation steps for the conversion of the 7-monomethylguanosine (m(7)G) caps of snRNAs and snoRNAs to a 2,2,7-trimethylguanosine (m(2,2,7)G) cap structure. The enzyme is specific for guanine, and N7 methylation must precede N2 methylation. Hypermethylation of the m7G cap of U snRNAs leads to their concentration in nuclear foci, their colocalization with coilin and the formation of canonical Cajal bodies (CBs). Plays a role in transcriptional regulation.</text>
</comment>
<dbReference type="Proteomes" id="UP001497457">
    <property type="component" value="Chromosome 2b"/>
</dbReference>
<evidence type="ECO:0000256" key="20">
    <source>
        <dbReference type="ARBA" id="ARBA00064494"/>
    </source>
</evidence>
<proteinExistence type="inferred from homology"/>
<comment type="subunit">
    <text evidence="20">May form homooligomers. Interacts with CREBBP/CBP, EED/WAIT1, EP300/P300, NCOA6/PRIP, PPARBP/PBP and SMN.</text>
</comment>
<comment type="catalytic activity">
    <reaction evidence="15">
        <text>a 5'-end (N(7)-methyl 5'-triphosphoguanosine)-ribonucleoside in snoRNA + S-adenosyl-L-methionine = a 5'-end (N(2),N(7)-dimethyl 5'-triphosphoguanosine)-ribonucleoside in snoRNA + S-adenosyl-L-homocysteine + H(+)</text>
        <dbReference type="Rhea" id="RHEA:78475"/>
        <dbReference type="Rhea" id="RHEA-COMP:19086"/>
        <dbReference type="Rhea" id="RHEA-COMP:19088"/>
        <dbReference type="ChEBI" id="CHEBI:15378"/>
        <dbReference type="ChEBI" id="CHEBI:57856"/>
        <dbReference type="ChEBI" id="CHEBI:59789"/>
        <dbReference type="ChEBI" id="CHEBI:156461"/>
        <dbReference type="ChEBI" id="CHEBI:172880"/>
    </reaction>
    <physiologicalReaction direction="left-to-right" evidence="15">
        <dbReference type="Rhea" id="RHEA:78476"/>
    </physiologicalReaction>
</comment>
<protein>
    <recommendedName>
        <fullName evidence="4">Trimethylguanosine synthase</fullName>
    </recommendedName>
    <alternativeName>
        <fullName evidence="18">Cap-specific guanine-N(2) methyltransferase</fullName>
    </alternativeName>
    <alternativeName>
        <fullName evidence="21">Nuclear receptor coactivator 6-interacting protein</fullName>
    </alternativeName>
    <alternativeName>
        <fullName evidence="22">PRIP-interacting protein with methyltransferase motif</fullName>
    </alternativeName>
</protein>
<comment type="subcellular location">
    <subcellularLocation>
        <location evidence="2">Cytoplasm</location>
    </subcellularLocation>
    <subcellularLocation>
        <location evidence="1">Nucleus</location>
        <location evidence="1">Cajal body</location>
    </subcellularLocation>
    <subcellularLocation>
        <location evidence="3">Nucleus</location>
        <location evidence="3">Nucleolus</location>
    </subcellularLocation>
</comment>
<dbReference type="GO" id="GO:0032259">
    <property type="term" value="P:methylation"/>
    <property type="evidence" value="ECO:0007669"/>
    <property type="project" value="UniProtKB-KW"/>
</dbReference>
<evidence type="ECO:0000256" key="22">
    <source>
        <dbReference type="ARBA" id="ARBA00081504"/>
    </source>
</evidence>
<evidence type="ECO:0000256" key="18">
    <source>
        <dbReference type="ARBA" id="ARBA00049790"/>
    </source>
</evidence>
<dbReference type="CDD" id="cd02440">
    <property type="entry name" value="AdoMet_MTases"/>
    <property type="match status" value="1"/>
</dbReference>
<dbReference type="Gene3D" id="3.40.50.150">
    <property type="entry name" value="Vaccinia Virus protein VP39"/>
    <property type="match status" value="1"/>
</dbReference>
<dbReference type="PANTHER" id="PTHR14741">
    <property type="entry name" value="S-ADENOSYLMETHIONINE-DEPENDENT METHYLTRANSFERASE RELATED"/>
    <property type="match status" value="1"/>
</dbReference>
<evidence type="ECO:0000256" key="14">
    <source>
        <dbReference type="ARBA" id="ARBA00047418"/>
    </source>
</evidence>
<feature type="compositionally biased region" description="Low complexity" evidence="23">
    <location>
        <begin position="46"/>
        <end position="55"/>
    </location>
</feature>
<keyword evidence="25" id="KW-1185">Reference proteome</keyword>
<keyword evidence="11" id="KW-0804">Transcription</keyword>
<organism evidence="24 25">
    <name type="scientific">Urochloa decumbens</name>
    <dbReference type="NCBI Taxonomy" id="240449"/>
    <lineage>
        <taxon>Eukaryota</taxon>
        <taxon>Viridiplantae</taxon>
        <taxon>Streptophyta</taxon>
        <taxon>Embryophyta</taxon>
        <taxon>Tracheophyta</taxon>
        <taxon>Spermatophyta</taxon>
        <taxon>Magnoliopsida</taxon>
        <taxon>Liliopsida</taxon>
        <taxon>Poales</taxon>
        <taxon>Poaceae</taxon>
        <taxon>PACMAD clade</taxon>
        <taxon>Panicoideae</taxon>
        <taxon>Panicodae</taxon>
        <taxon>Paniceae</taxon>
        <taxon>Melinidinae</taxon>
        <taxon>Urochloa</taxon>
    </lineage>
</organism>
<evidence type="ECO:0000256" key="6">
    <source>
        <dbReference type="ARBA" id="ARBA00022553"/>
    </source>
</evidence>
<dbReference type="GO" id="GO:0015030">
    <property type="term" value="C:Cajal body"/>
    <property type="evidence" value="ECO:0007669"/>
    <property type="project" value="UniProtKB-SubCell"/>
</dbReference>
<dbReference type="EMBL" id="OZ075112">
    <property type="protein sequence ID" value="CAL4969915.1"/>
    <property type="molecule type" value="Genomic_DNA"/>
</dbReference>
<accession>A0ABC9A267</accession>
<evidence type="ECO:0000256" key="16">
    <source>
        <dbReference type="ARBA" id="ARBA00048763"/>
    </source>
</evidence>
<dbReference type="GO" id="GO:0005737">
    <property type="term" value="C:cytoplasm"/>
    <property type="evidence" value="ECO:0007669"/>
    <property type="project" value="UniProtKB-SubCell"/>
</dbReference>
<sequence length="290" mass="31930">MANRRAAALALAPARRRRVPTVTPFPTHCFLRLLHATARRRRRRLAAGSSTAAAAKHWKRSPPPRPEAEAQVSDAATDEAEEAVVAGKYWAQRHSLFSLYDLGVRMDAEGWYSATPESIAATQAARAAPGDRVVDAFSGCGGNAIQFAARGCRVVAVEIDPRKAELAAHNARIYGVQDRIQFLVGDFYRLAPFLKADVVFLSPPWGGPSYIQAPVYTLDMLQPKDGHTMFHAALKISPNIITFLPRTVDMNQVRGLSRLSCPHLDFESEENYVNDRLIATTAYFGKTARS</sequence>
<evidence type="ECO:0000256" key="2">
    <source>
        <dbReference type="ARBA" id="ARBA00004496"/>
    </source>
</evidence>
<comment type="catalytic activity">
    <reaction evidence="14">
        <text>a 5'-end (N(2),N(7)-dimethyl 5'-triphosphoguanosine)-ribonucleoside in snoRNA + S-adenosyl-L-methionine = a 5'-end (N(2),N(2),N(7)-trimethyl 5'-triphosphoguanosine)-ribonucleoside in snoRNA + S-adenosyl-L-homocysteine + H(+)</text>
        <dbReference type="Rhea" id="RHEA:78507"/>
        <dbReference type="Rhea" id="RHEA-COMP:19088"/>
        <dbReference type="Rhea" id="RHEA-COMP:19090"/>
        <dbReference type="ChEBI" id="CHEBI:15378"/>
        <dbReference type="ChEBI" id="CHEBI:57856"/>
        <dbReference type="ChEBI" id="CHEBI:59789"/>
        <dbReference type="ChEBI" id="CHEBI:167623"/>
        <dbReference type="ChEBI" id="CHEBI:172880"/>
    </reaction>
    <physiologicalReaction direction="left-to-right" evidence="14">
        <dbReference type="Rhea" id="RHEA:78508"/>
    </physiologicalReaction>
</comment>
<gene>
    <name evidence="24" type="ORF">URODEC1_LOCUS49832</name>
</gene>
<reference evidence="24" key="1">
    <citation type="submission" date="2024-10" db="EMBL/GenBank/DDBJ databases">
        <authorList>
            <person name="Ryan C."/>
        </authorList>
    </citation>
    <scope>NUCLEOTIDE SEQUENCE [LARGE SCALE GENOMIC DNA]</scope>
</reference>
<dbReference type="AlphaFoldDB" id="A0ABC9A267"/>
<evidence type="ECO:0000256" key="19">
    <source>
        <dbReference type="ARBA" id="ARBA00057179"/>
    </source>
</evidence>
<evidence type="ECO:0000256" key="1">
    <source>
        <dbReference type="ARBA" id="ARBA00004408"/>
    </source>
</evidence>
<evidence type="ECO:0000256" key="23">
    <source>
        <dbReference type="SAM" id="MobiDB-lite"/>
    </source>
</evidence>
<comment type="catalytic activity">
    <reaction evidence="17">
        <text>a 5'-end (N(7)-methyl 5'-triphosphoguanosine)-ribonucleoside in snRNA + S-adenosyl-L-methionine = a 5'-end (N(2),N(7)-dimethyl 5'-triphosphoguanosine)-ribonucleoside in snRNA + S-adenosyl-L-homocysteine + H(+)</text>
        <dbReference type="Rhea" id="RHEA:78471"/>
        <dbReference type="Rhea" id="RHEA-COMP:19085"/>
        <dbReference type="Rhea" id="RHEA-COMP:19087"/>
        <dbReference type="ChEBI" id="CHEBI:15378"/>
        <dbReference type="ChEBI" id="CHEBI:57856"/>
        <dbReference type="ChEBI" id="CHEBI:59789"/>
        <dbReference type="ChEBI" id="CHEBI:156461"/>
        <dbReference type="ChEBI" id="CHEBI:172880"/>
    </reaction>
    <physiologicalReaction direction="left-to-right" evidence="17">
        <dbReference type="Rhea" id="RHEA:78472"/>
    </physiologicalReaction>
</comment>
<dbReference type="InterPro" id="IPR029063">
    <property type="entry name" value="SAM-dependent_MTases_sf"/>
</dbReference>
<keyword evidence="10" id="KW-0805">Transcription regulation</keyword>
<evidence type="ECO:0000256" key="3">
    <source>
        <dbReference type="ARBA" id="ARBA00004604"/>
    </source>
</evidence>
<evidence type="ECO:0000256" key="17">
    <source>
        <dbReference type="ARBA" id="ARBA00049075"/>
    </source>
</evidence>
<dbReference type="SUPFAM" id="SSF53335">
    <property type="entry name" value="S-adenosyl-L-methionine-dependent methyltransferases"/>
    <property type="match status" value="1"/>
</dbReference>
<feature type="region of interest" description="Disordered" evidence="23">
    <location>
        <begin position="44"/>
        <end position="76"/>
    </location>
</feature>
<keyword evidence="12" id="KW-0539">Nucleus</keyword>